<organism evidence="5 6">
    <name type="scientific">Sessilibacter corallicola</name>
    <dbReference type="NCBI Taxonomy" id="2904075"/>
    <lineage>
        <taxon>Bacteria</taxon>
        <taxon>Pseudomonadati</taxon>
        <taxon>Pseudomonadota</taxon>
        <taxon>Gammaproteobacteria</taxon>
        <taxon>Cellvibrionales</taxon>
        <taxon>Cellvibrionaceae</taxon>
        <taxon>Sessilibacter</taxon>
    </lineage>
</organism>
<dbReference type="InterPro" id="IPR000014">
    <property type="entry name" value="PAS"/>
</dbReference>
<keyword evidence="6" id="KW-1185">Reference proteome</keyword>
<dbReference type="RefSeq" id="WP_353301464.1">
    <property type="nucleotide sequence ID" value="NZ_BAABWN010000001.1"/>
</dbReference>
<dbReference type="PANTHER" id="PTHR44688">
    <property type="entry name" value="DNA-BINDING TRANSCRIPTIONAL ACTIVATOR DEVR_DOSR"/>
    <property type="match status" value="1"/>
</dbReference>
<reference evidence="5 6" key="1">
    <citation type="submission" date="2024-04" db="EMBL/GenBank/DDBJ databases">
        <title>Draft genome sequence of Sessilibacter corallicola NBRC 116591.</title>
        <authorList>
            <person name="Miyakawa T."/>
            <person name="Kusuya Y."/>
            <person name="Miura T."/>
        </authorList>
    </citation>
    <scope>NUCLEOTIDE SEQUENCE [LARGE SCALE GENOMIC DNA]</scope>
    <source>
        <strain evidence="5 6">KU-00831-HH</strain>
    </source>
</reference>
<dbReference type="Gene3D" id="1.10.10.10">
    <property type="entry name" value="Winged helix-like DNA-binding domain superfamily/Winged helix DNA-binding domain"/>
    <property type="match status" value="1"/>
</dbReference>
<dbReference type="PANTHER" id="PTHR44688:SF16">
    <property type="entry name" value="DNA-BINDING TRANSCRIPTIONAL ACTIVATOR DEVR_DOSR"/>
    <property type="match status" value="1"/>
</dbReference>
<dbReference type="Proteomes" id="UP001465153">
    <property type="component" value="Unassembled WGS sequence"/>
</dbReference>
<name>A0ABQ0A4J3_9GAMM</name>
<dbReference type="SUPFAM" id="SSF55785">
    <property type="entry name" value="PYP-like sensor domain (PAS domain)"/>
    <property type="match status" value="1"/>
</dbReference>
<dbReference type="PROSITE" id="PS50043">
    <property type="entry name" value="HTH_LUXR_2"/>
    <property type="match status" value="1"/>
</dbReference>
<dbReference type="EMBL" id="BAABWN010000001">
    <property type="protein sequence ID" value="GAA6166562.1"/>
    <property type="molecule type" value="Genomic_DNA"/>
</dbReference>
<evidence type="ECO:0000256" key="3">
    <source>
        <dbReference type="ARBA" id="ARBA00023163"/>
    </source>
</evidence>
<keyword evidence="3" id="KW-0804">Transcription</keyword>
<dbReference type="NCBIfam" id="TIGR00229">
    <property type="entry name" value="sensory_box"/>
    <property type="match status" value="1"/>
</dbReference>
<dbReference type="SMART" id="SM00421">
    <property type="entry name" value="HTH_LUXR"/>
    <property type="match status" value="1"/>
</dbReference>
<dbReference type="InterPro" id="IPR000792">
    <property type="entry name" value="Tscrpt_reg_LuxR_C"/>
</dbReference>
<dbReference type="Gene3D" id="3.30.450.20">
    <property type="entry name" value="PAS domain"/>
    <property type="match status" value="1"/>
</dbReference>
<dbReference type="SUPFAM" id="SSF46894">
    <property type="entry name" value="C-terminal effector domain of the bipartite response regulators"/>
    <property type="match status" value="1"/>
</dbReference>
<dbReference type="PRINTS" id="PR00038">
    <property type="entry name" value="HTHLUXR"/>
</dbReference>
<accession>A0ABQ0A4J3</accession>
<evidence type="ECO:0000259" key="4">
    <source>
        <dbReference type="PROSITE" id="PS50043"/>
    </source>
</evidence>
<dbReference type="InterPro" id="IPR036388">
    <property type="entry name" value="WH-like_DNA-bd_sf"/>
</dbReference>
<dbReference type="InterPro" id="IPR035965">
    <property type="entry name" value="PAS-like_dom_sf"/>
</dbReference>
<comment type="caution">
    <text evidence="5">The sequence shown here is derived from an EMBL/GenBank/DDBJ whole genome shotgun (WGS) entry which is preliminary data.</text>
</comment>
<proteinExistence type="predicted"/>
<sequence length="243" mass="27680">MSVLLHSFINRDDQFEVSDLDKLTSNASQLIDLIDQHIFCKHLNGEYIFCNRSFAKLAGITEPKAIAGLTDADLVWSAQTNEIARFEQQLLHSKKSTLRQQEQQIRTSGMVTILISRTILLFKGKPKAIIANFSDLNNHLILKTSGVYDYDTARFHLQFVPESLSYTELKVCYYIIQGFTVTKIAEKTGTSVRTVRFHIDNIKNKMNCSKKEQIIQLAMETGIAWKIFSISPNLFNGENSDDH</sequence>
<evidence type="ECO:0000313" key="5">
    <source>
        <dbReference type="EMBL" id="GAA6166562.1"/>
    </source>
</evidence>
<dbReference type="InterPro" id="IPR016032">
    <property type="entry name" value="Sig_transdc_resp-reg_C-effctor"/>
</dbReference>
<feature type="domain" description="HTH luxR-type" evidence="4">
    <location>
        <begin position="157"/>
        <end position="222"/>
    </location>
</feature>
<gene>
    <name evidence="5" type="ORF">NBRC116591_03720</name>
</gene>
<dbReference type="Pfam" id="PF00196">
    <property type="entry name" value="GerE"/>
    <property type="match status" value="1"/>
</dbReference>
<evidence type="ECO:0000256" key="2">
    <source>
        <dbReference type="ARBA" id="ARBA00023125"/>
    </source>
</evidence>
<evidence type="ECO:0000313" key="6">
    <source>
        <dbReference type="Proteomes" id="UP001465153"/>
    </source>
</evidence>
<protein>
    <recommendedName>
        <fullName evidence="4">HTH luxR-type domain-containing protein</fullName>
    </recommendedName>
</protein>
<keyword evidence="1" id="KW-0805">Transcription regulation</keyword>
<keyword evidence="2" id="KW-0238">DNA-binding</keyword>
<evidence type="ECO:0000256" key="1">
    <source>
        <dbReference type="ARBA" id="ARBA00023015"/>
    </source>
</evidence>